<name>A0A0N4UKG6_DRAME</name>
<dbReference type="Gene3D" id="1.10.418.20">
    <property type="match status" value="1"/>
</dbReference>
<dbReference type="GO" id="GO:0006508">
    <property type="term" value="P:proteolysis"/>
    <property type="evidence" value="ECO:0007669"/>
    <property type="project" value="UniProtKB-KW"/>
</dbReference>
<feature type="domain" description="Ubiquitin-like protease family profile" evidence="5">
    <location>
        <begin position="26"/>
        <end position="211"/>
    </location>
</feature>
<dbReference type="GO" id="GO:0008234">
    <property type="term" value="F:cysteine-type peptidase activity"/>
    <property type="evidence" value="ECO:0007669"/>
    <property type="project" value="UniProtKB-KW"/>
</dbReference>
<dbReference type="PROSITE" id="PS50600">
    <property type="entry name" value="ULP_PROTEASE"/>
    <property type="match status" value="1"/>
</dbReference>
<protein>
    <submittedName>
        <fullName evidence="9">ULP_PROTEASE domain-containing protein</fullName>
    </submittedName>
</protein>
<evidence type="ECO:0000256" key="3">
    <source>
        <dbReference type="ARBA" id="ARBA00022801"/>
    </source>
</evidence>
<dbReference type="InterPro" id="IPR038765">
    <property type="entry name" value="Papain-like_cys_pep_sf"/>
</dbReference>
<gene>
    <name evidence="6" type="ORF">DME_LOCUS2281</name>
</gene>
<dbReference type="STRING" id="318479.A0A0N4UKG6"/>
<dbReference type="PANTHER" id="PTHR46915:SF2">
    <property type="entry name" value="UBIQUITIN-LIKE PROTEASE 4"/>
    <property type="match status" value="1"/>
</dbReference>
<dbReference type="InterPro" id="IPR003653">
    <property type="entry name" value="Peptidase_C48_C"/>
</dbReference>
<evidence type="ECO:0000313" key="8">
    <source>
        <dbReference type="Proteomes" id="UP000274756"/>
    </source>
</evidence>
<dbReference type="Proteomes" id="UP000274756">
    <property type="component" value="Unassembled WGS sequence"/>
</dbReference>
<dbReference type="OrthoDB" id="442460at2759"/>
<evidence type="ECO:0000259" key="5">
    <source>
        <dbReference type="PROSITE" id="PS50600"/>
    </source>
</evidence>
<keyword evidence="8" id="KW-1185">Reference proteome</keyword>
<dbReference type="WBParaSite" id="DME_0000820501-mRNA-1">
    <property type="protein sequence ID" value="DME_0000820501-mRNA-1"/>
    <property type="gene ID" value="DME_0000820501"/>
</dbReference>
<dbReference type="Proteomes" id="UP000038040">
    <property type="component" value="Unplaced"/>
</dbReference>
<sequence length="264" mass="30615">MFYSLHFQTRDLEKELVRIRFSSLSIRIKLSDFLCLEDGALINDTIIDFYLNHIIEHLAESCHNVYVFPSLFWHYLISTDDCMKVLLMMTKFTNSETWSNSLSKADFIVIPINDSDHWSLAIICYPSYSRRDINNRSVSPVVLFDSQQSVGIPIVNNILPMITKFFNFVNVFNGACEVGLCSFNGFIPQNLPQQENDVDCGIYILEYAKRFFLSPPNKACLLKSAFDFSVLYPDFCIYNKRNEIKRVISTLCIQSIKWKNLMKA</sequence>
<keyword evidence="2" id="KW-0645">Protease</keyword>
<keyword evidence="4" id="KW-0788">Thiol protease</keyword>
<reference evidence="6 8" key="2">
    <citation type="submission" date="2018-11" db="EMBL/GenBank/DDBJ databases">
        <authorList>
            <consortium name="Pathogen Informatics"/>
        </authorList>
    </citation>
    <scope>NUCLEOTIDE SEQUENCE [LARGE SCALE GENOMIC DNA]</scope>
</reference>
<evidence type="ECO:0000313" key="7">
    <source>
        <dbReference type="Proteomes" id="UP000038040"/>
    </source>
</evidence>
<evidence type="ECO:0000256" key="2">
    <source>
        <dbReference type="ARBA" id="ARBA00022670"/>
    </source>
</evidence>
<dbReference type="SUPFAM" id="SSF54001">
    <property type="entry name" value="Cysteine proteinases"/>
    <property type="match status" value="1"/>
</dbReference>
<proteinExistence type="inferred from homology"/>
<dbReference type="PANTHER" id="PTHR46915">
    <property type="entry name" value="UBIQUITIN-LIKE PROTEASE 4-RELATED"/>
    <property type="match status" value="1"/>
</dbReference>
<dbReference type="GO" id="GO:0016926">
    <property type="term" value="P:protein desumoylation"/>
    <property type="evidence" value="ECO:0007669"/>
    <property type="project" value="UniProtKB-ARBA"/>
</dbReference>
<comment type="similarity">
    <text evidence="1">Belongs to the peptidase C48 family.</text>
</comment>
<dbReference type="Pfam" id="PF02902">
    <property type="entry name" value="Peptidase_C48"/>
    <property type="match status" value="1"/>
</dbReference>
<organism evidence="7 9">
    <name type="scientific">Dracunculus medinensis</name>
    <name type="common">Guinea worm</name>
    <dbReference type="NCBI Taxonomy" id="318479"/>
    <lineage>
        <taxon>Eukaryota</taxon>
        <taxon>Metazoa</taxon>
        <taxon>Ecdysozoa</taxon>
        <taxon>Nematoda</taxon>
        <taxon>Chromadorea</taxon>
        <taxon>Rhabditida</taxon>
        <taxon>Spirurina</taxon>
        <taxon>Dracunculoidea</taxon>
        <taxon>Dracunculidae</taxon>
        <taxon>Dracunculus</taxon>
    </lineage>
</organism>
<keyword evidence="3" id="KW-0378">Hydrolase</keyword>
<dbReference type="AlphaFoldDB" id="A0A0N4UKG6"/>
<evidence type="ECO:0000256" key="4">
    <source>
        <dbReference type="ARBA" id="ARBA00022807"/>
    </source>
</evidence>
<dbReference type="Gene3D" id="3.30.310.130">
    <property type="entry name" value="Ubiquitin-related"/>
    <property type="match status" value="1"/>
</dbReference>
<accession>A0A0N4UKG6</accession>
<reference evidence="9" key="1">
    <citation type="submission" date="2017-02" db="UniProtKB">
        <authorList>
            <consortium name="WormBaseParasite"/>
        </authorList>
    </citation>
    <scope>IDENTIFICATION</scope>
</reference>
<evidence type="ECO:0000313" key="9">
    <source>
        <dbReference type="WBParaSite" id="DME_0000820501-mRNA-1"/>
    </source>
</evidence>
<evidence type="ECO:0000313" key="6">
    <source>
        <dbReference type="EMBL" id="VDN52308.1"/>
    </source>
</evidence>
<evidence type="ECO:0000256" key="1">
    <source>
        <dbReference type="ARBA" id="ARBA00005234"/>
    </source>
</evidence>
<dbReference type="EMBL" id="UYYG01000053">
    <property type="protein sequence ID" value="VDN52308.1"/>
    <property type="molecule type" value="Genomic_DNA"/>
</dbReference>